<organism evidence="2">
    <name type="scientific">uncultured Thermomicrobiales bacterium</name>
    <dbReference type="NCBI Taxonomy" id="1645740"/>
    <lineage>
        <taxon>Bacteria</taxon>
        <taxon>Pseudomonadati</taxon>
        <taxon>Thermomicrobiota</taxon>
        <taxon>Thermomicrobia</taxon>
        <taxon>Thermomicrobiales</taxon>
        <taxon>environmental samples</taxon>
    </lineage>
</organism>
<accession>A0A6J4UJK5</accession>
<dbReference type="AlphaFoldDB" id="A0A6J4UJK5"/>
<protein>
    <submittedName>
        <fullName evidence="2">Uncharacterized protein</fullName>
    </submittedName>
</protein>
<proteinExistence type="predicted"/>
<feature type="region of interest" description="Disordered" evidence="1">
    <location>
        <begin position="135"/>
        <end position="292"/>
    </location>
</feature>
<reference evidence="2" key="1">
    <citation type="submission" date="2020-02" db="EMBL/GenBank/DDBJ databases">
        <authorList>
            <person name="Meier V. D."/>
        </authorList>
    </citation>
    <scope>NUCLEOTIDE SEQUENCE</scope>
    <source>
        <strain evidence="2">AVDCRST_MAG59</strain>
    </source>
</reference>
<feature type="compositionally biased region" description="Basic and acidic residues" evidence="1">
    <location>
        <begin position="153"/>
        <end position="164"/>
    </location>
</feature>
<name>A0A6J4UJK5_9BACT</name>
<gene>
    <name evidence="2" type="ORF">AVDCRST_MAG59-1645</name>
</gene>
<evidence type="ECO:0000256" key="1">
    <source>
        <dbReference type="SAM" id="MobiDB-lite"/>
    </source>
</evidence>
<feature type="compositionally biased region" description="Basic and acidic residues" evidence="1">
    <location>
        <begin position="15"/>
        <end position="26"/>
    </location>
</feature>
<feature type="compositionally biased region" description="Basic and acidic residues" evidence="1">
    <location>
        <begin position="265"/>
        <end position="277"/>
    </location>
</feature>
<feature type="compositionally biased region" description="Low complexity" evidence="1">
    <location>
        <begin position="72"/>
        <end position="89"/>
    </location>
</feature>
<feature type="compositionally biased region" description="Basic residues" evidence="1">
    <location>
        <begin position="218"/>
        <end position="227"/>
    </location>
</feature>
<sequence length="292" mass="31169">MGAGDGTVRGATAGADRKTATTREGRGALLAPLGASGRSERWFADDPAARSGGDAGVTRIYVPGPGGGCLGSRWGRPPRGAGPPSVRGTGARRERVRRRWLGRFRSWRGSALPRTSVRMGAGLSRGFRTSFRIRPRHLPAGPPPSPGSTQAVCHRDTRSAEHGSQRSATNRAATATGGAPPIPCRTGSPGIDNGGQHGRLGTRRHRARPSPPPAPRGLQHHRLRRHPPNGLLDRSRTPGWPRVPDAHRHRAAPTATAPPPRPQCRHGERSCLARRQAELVPATSTPPPMRRR</sequence>
<dbReference type="EMBL" id="CADCWF010000102">
    <property type="protein sequence ID" value="CAA9549734.1"/>
    <property type="molecule type" value="Genomic_DNA"/>
</dbReference>
<feature type="region of interest" description="Disordered" evidence="1">
    <location>
        <begin position="1"/>
        <end position="31"/>
    </location>
</feature>
<feature type="region of interest" description="Disordered" evidence="1">
    <location>
        <begin position="72"/>
        <end position="94"/>
    </location>
</feature>
<evidence type="ECO:0000313" key="2">
    <source>
        <dbReference type="EMBL" id="CAA9549734.1"/>
    </source>
</evidence>